<sequence>MPRSLRRFSSQHGSDSPFSHYLTLHWFQSRVVGSGMGPQLGQATVVCAFLWCSVAALALLGRLKSVVAPTCVASRPHVVFGVQGGSAYGPSTLWRSEVAVLVVIRRSHLDIPWSRRVRRGLLPLGAQLLSTALASEGLVIPTGTCSRGSLPLLLLARGSSSRELGVGRFAETAVVPCAVSSSGSECRELLYMSELRVELGRMTNEEQSITLMDKLRSIQKVRARRTFHDRRPVQSHAVAVQGRYL</sequence>
<dbReference type="EMBL" id="NMUH01000139">
    <property type="protein sequence ID" value="MQL72666.1"/>
    <property type="molecule type" value="Genomic_DNA"/>
</dbReference>
<organism evidence="1 2">
    <name type="scientific">Colocasia esculenta</name>
    <name type="common">Wild taro</name>
    <name type="synonym">Arum esculentum</name>
    <dbReference type="NCBI Taxonomy" id="4460"/>
    <lineage>
        <taxon>Eukaryota</taxon>
        <taxon>Viridiplantae</taxon>
        <taxon>Streptophyta</taxon>
        <taxon>Embryophyta</taxon>
        <taxon>Tracheophyta</taxon>
        <taxon>Spermatophyta</taxon>
        <taxon>Magnoliopsida</taxon>
        <taxon>Liliopsida</taxon>
        <taxon>Araceae</taxon>
        <taxon>Aroideae</taxon>
        <taxon>Colocasieae</taxon>
        <taxon>Colocasia</taxon>
    </lineage>
</organism>
<comment type="caution">
    <text evidence="1">The sequence shown here is derived from an EMBL/GenBank/DDBJ whole genome shotgun (WGS) entry which is preliminary data.</text>
</comment>
<keyword evidence="2" id="KW-1185">Reference proteome</keyword>
<accession>A0A843TR61</accession>
<dbReference type="AlphaFoldDB" id="A0A843TR61"/>
<dbReference type="Proteomes" id="UP000652761">
    <property type="component" value="Unassembled WGS sequence"/>
</dbReference>
<evidence type="ECO:0000313" key="2">
    <source>
        <dbReference type="Proteomes" id="UP000652761"/>
    </source>
</evidence>
<gene>
    <name evidence="1" type="ORF">Taro_005000</name>
</gene>
<name>A0A843TR61_COLES</name>
<protein>
    <submittedName>
        <fullName evidence="1">Uncharacterized protein</fullName>
    </submittedName>
</protein>
<proteinExistence type="predicted"/>
<reference evidence="1" key="1">
    <citation type="submission" date="2017-07" db="EMBL/GenBank/DDBJ databases">
        <title>Taro Niue Genome Assembly and Annotation.</title>
        <authorList>
            <person name="Atibalentja N."/>
            <person name="Keating K."/>
            <person name="Fields C.J."/>
        </authorList>
    </citation>
    <scope>NUCLEOTIDE SEQUENCE</scope>
    <source>
        <strain evidence="1">Niue_2</strain>
        <tissue evidence="1">Leaf</tissue>
    </source>
</reference>
<evidence type="ECO:0000313" key="1">
    <source>
        <dbReference type="EMBL" id="MQL72666.1"/>
    </source>
</evidence>